<dbReference type="InterPro" id="IPR040758">
    <property type="entry name" value="PrmC_N"/>
</dbReference>
<gene>
    <name evidence="8" type="ORF">CARN2_3976</name>
</gene>
<organism evidence="8">
    <name type="scientific">mine drainage metagenome</name>
    <dbReference type="NCBI Taxonomy" id="410659"/>
    <lineage>
        <taxon>unclassified sequences</taxon>
        <taxon>metagenomes</taxon>
        <taxon>ecological metagenomes</taxon>
    </lineage>
</organism>
<sequence length="282" mass="29504">MRMTPEAWMRQAGLARIDALVLLRELAGVSHAALLAHPEAQLDATALKLLDAAATRRRAGEPLAYVLGWREFYGLRFTVSPAVLVPRPETELLVDFALARMPHHGHATVLDLGTGSGAIAVAVAHARPQAEVWAVDTSADALKVAAGNAQSLLLQQRPGGPLRLLAGDWFAALPMPAPRFDLILGNPPYVAADDAHLAALAHEPQLALVGRASADGLADIRRIVATAPAHLAAGGWLALEHGHDQAAAVQALLRAAGLMAVQTQPDLAGIARLTAGQAPAWA</sequence>
<feature type="domain" description="Methyltransferase small" evidence="6">
    <location>
        <begin position="98"/>
        <end position="198"/>
    </location>
</feature>
<dbReference type="Pfam" id="PF17827">
    <property type="entry name" value="PrmC_N"/>
    <property type="match status" value="1"/>
</dbReference>
<dbReference type="InterPro" id="IPR029063">
    <property type="entry name" value="SAM-dependent_MTases_sf"/>
</dbReference>
<evidence type="ECO:0000256" key="2">
    <source>
        <dbReference type="ARBA" id="ARBA00022603"/>
    </source>
</evidence>
<dbReference type="CDD" id="cd02440">
    <property type="entry name" value="AdoMet_MTases"/>
    <property type="match status" value="1"/>
</dbReference>
<dbReference type="GO" id="GO:0102559">
    <property type="term" value="F:peptide chain release factor N(5)-glutamine methyltransferase activity"/>
    <property type="evidence" value="ECO:0007669"/>
    <property type="project" value="UniProtKB-EC"/>
</dbReference>
<dbReference type="NCBIfam" id="TIGR00536">
    <property type="entry name" value="hemK_fam"/>
    <property type="match status" value="1"/>
</dbReference>
<dbReference type="PANTHER" id="PTHR18895">
    <property type="entry name" value="HEMK METHYLTRANSFERASE"/>
    <property type="match status" value="1"/>
</dbReference>
<dbReference type="Gene3D" id="1.10.8.10">
    <property type="entry name" value="DNA helicase RuvA subunit, C-terminal domain"/>
    <property type="match status" value="1"/>
</dbReference>
<dbReference type="EC" id="2.1.1.297" evidence="1"/>
<dbReference type="InterPro" id="IPR007848">
    <property type="entry name" value="Small_mtfrase_dom"/>
</dbReference>
<dbReference type="SUPFAM" id="SSF53335">
    <property type="entry name" value="S-adenosyl-L-methionine-dependent methyltransferases"/>
    <property type="match status" value="1"/>
</dbReference>
<evidence type="ECO:0000256" key="5">
    <source>
        <dbReference type="ARBA" id="ARBA00048391"/>
    </source>
</evidence>
<evidence type="ECO:0000313" key="8">
    <source>
        <dbReference type="EMBL" id="CBH98495.1"/>
    </source>
</evidence>
<dbReference type="GO" id="GO:0003676">
    <property type="term" value="F:nucleic acid binding"/>
    <property type="evidence" value="ECO:0007669"/>
    <property type="project" value="InterPro"/>
</dbReference>
<evidence type="ECO:0000256" key="1">
    <source>
        <dbReference type="ARBA" id="ARBA00012771"/>
    </source>
</evidence>
<evidence type="ECO:0000256" key="4">
    <source>
        <dbReference type="ARBA" id="ARBA00022691"/>
    </source>
</evidence>
<dbReference type="HAMAP" id="MF_02126">
    <property type="entry name" value="RF_methyltr_PrmC"/>
    <property type="match status" value="1"/>
</dbReference>
<evidence type="ECO:0000259" key="6">
    <source>
        <dbReference type="Pfam" id="PF05175"/>
    </source>
</evidence>
<evidence type="ECO:0000256" key="3">
    <source>
        <dbReference type="ARBA" id="ARBA00022679"/>
    </source>
</evidence>
<proteinExistence type="inferred from homology"/>
<dbReference type="AlphaFoldDB" id="E6PU88"/>
<keyword evidence="3 8" id="KW-0808">Transferase</keyword>
<comment type="caution">
    <text evidence="8">The sequence shown here is derived from an EMBL/GenBank/DDBJ whole genome shotgun (WGS) entry which is preliminary data.</text>
</comment>
<dbReference type="InterPro" id="IPR002052">
    <property type="entry name" value="DNA_methylase_N6_adenine_CS"/>
</dbReference>
<reference evidence="8" key="1">
    <citation type="submission" date="2009-10" db="EMBL/GenBank/DDBJ databases">
        <title>Diversity of trophic interactions inside an arsenic-rich microbial ecosystem.</title>
        <authorList>
            <person name="Bertin P.N."/>
            <person name="Heinrich-Salmeron A."/>
            <person name="Pelletier E."/>
            <person name="Goulhen-Chollet F."/>
            <person name="Arsene-Ploetze F."/>
            <person name="Gallien S."/>
            <person name="Calteau A."/>
            <person name="Vallenet D."/>
            <person name="Casiot C."/>
            <person name="Chane-Woon-Ming B."/>
            <person name="Giloteaux L."/>
            <person name="Barakat M."/>
            <person name="Bonnefoy V."/>
            <person name="Bruneel O."/>
            <person name="Chandler M."/>
            <person name="Cleiss J."/>
            <person name="Duran R."/>
            <person name="Elbaz-Poulichet F."/>
            <person name="Fonknechten N."/>
            <person name="Lauga B."/>
            <person name="Mornico D."/>
            <person name="Ortet P."/>
            <person name="Schaeffer C."/>
            <person name="Siguier P."/>
            <person name="Alexander Thil Smith A."/>
            <person name="Van Dorsselaer A."/>
            <person name="Weissenbach J."/>
            <person name="Medigue C."/>
            <person name="Le Paslier D."/>
        </authorList>
    </citation>
    <scope>NUCLEOTIDE SEQUENCE</scope>
</reference>
<dbReference type="Pfam" id="PF05175">
    <property type="entry name" value="MTS"/>
    <property type="match status" value="1"/>
</dbReference>
<keyword evidence="2 8" id="KW-0489">Methyltransferase</keyword>
<comment type="catalytic activity">
    <reaction evidence="5">
        <text>L-glutaminyl-[peptide chain release factor] + S-adenosyl-L-methionine = N(5)-methyl-L-glutaminyl-[peptide chain release factor] + S-adenosyl-L-homocysteine + H(+)</text>
        <dbReference type="Rhea" id="RHEA:42896"/>
        <dbReference type="Rhea" id="RHEA-COMP:10271"/>
        <dbReference type="Rhea" id="RHEA-COMP:10272"/>
        <dbReference type="ChEBI" id="CHEBI:15378"/>
        <dbReference type="ChEBI" id="CHEBI:30011"/>
        <dbReference type="ChEBI" id="CHEBI:57856"/>
        <dbReference type="ChEBI" id="CHEBI:59789"/>
        <dbReference type="ChEBI" id="CHEBI:61891"/>
        <dbReference type="EC" id="2.1.1.297"/>
    </reaction>
</comment>
<dbReference type="PROSITE" id="PS00092">
    <property type="entry name" value="N6_MTASE"/>
    <property type="match status" value="1"/>
</dbReference>
<dbReference type="NCBIfam" id="TIGR03534">
    <property type="entry name" value="RF_mod_PrmC"/>
    <property type="match status" value="1"/>
</dbReference>
<accession>E6PU88</accession>
<keyword evidence="4" id="KW-0949">S-adenosyl-L-methionine</keyword>
<evidence type="ECO:0000259" key="7">
    <source>
        <dbReference type="Pfam" id="PF17827"/>
    </source>
</evidence>
<dbReference type="EMBL" id="CABM01000055">
    <property type="protein sequence ID" value="CBH98495.1"/>
    <property type="molecule type" value="Genomic_DNA"/>
</dbReference>
<dbReference type="InterPro" id="IPR019874">
    <property type="entry name" value="RF_methyltr_PrmC"/>
</dbReference>
<name>E6PU88_9ZZZZ</name>
<dbReference type="PANTHER" id="PTHR18895:SF74">
    <property type="entry name" value="MTRF1L RELEASE FACTOR GLUTAMINE METHYLTRANSFERASE"/>
    <property type="match status" value="1"/>
</dbReference>
<dbReference type="InterPro" id="IPR050320">
    <property type="entry name" value="N5-glutamine_MTase"/>
</dbReference>
<protein>
    <recommendedName>
        <fullName evidence="1">peptide chain release factor N(5)-glutamine methyltransferase</fullName>
        <ecNumber evidence="1">2.1.1.297</ecNumber>
    </recommendedName>
</protein>
<feature type="domain" description="Release factor glutamine methyltransferase N-terminal" evidence="7">
    <location>
        <begin position="10"/>
        <end position="68"/>
    </location>
</feature>
<dbReference type="Gene3D" id="3.40.50.150">
    <property type="entry name" value="Vaccinia Virus protein VP39"/>
    <property type="match status" value="1"/>
</dbReference>
<dbReference type="GO" id="GO:0032259">
    <property type="term" value="P:methylation"/>
    <property type="evidence" value="ECO:0007669"/>
    <property type="project" value="UniProtKB-KW"/>
</dbReference>
<dbReference type="InterPro" id="IPR004556">
    <property type="entry name" value="HemK-like"/>
</dbReference>